<feature type="compositionally biased region" description="Basic and acidic residues" evidence="8">
    <location>
        <begin position="546"/>
        <end position="561"/>
    </location>
</feature>
<feature type="coiled-coil region" evidence="7">
    <location>
        <begin position="179"/>
        <end position="221"/>
    </location>
</feature>
<feature type="region of interest" description="Disordered" evidence="8">
    <location>
        <begin position="1051"/>
        <end position="1076"/>
    </location>
</feature>
<feature type="compositionally biased region" description="Basic and acidic residues" evidence="8">
    <location>
        <begin position="429"/>
        <end position="443"/>
    </location>
</feature>
<dbReference type="FunCoup" id="A0A6P8YQ12">
    <property type="interactions" value="11"/>
</dbReference>
<sequence length="1378" mass="150803">MEQFEQLLTCAICLDRYRNPKLLPCQHSFCMEPCMDGLVDYVRRQVKCPECRAEHRIPYQGVQGYPTNVTLQRFLELHIEITGELPDPTAGQIMERCGVCSEKAYCGMCGHCDKKICQDCKGAHMDILRREIARINNQVRRALHRLQDMLAMVDKNLILLQQNCGSVAEEVDEIDRRLAKALKDRTEHLRQELDRYLSTEVRNLTQLKENLELEISNITSNCDLADKHMTESVEWDDNELMDAKEIFLKTVEFIRNFETETGDYQRRVRFTMAHDPNQLVNHVAGFGDLNINHPHTTAPGLTGSASMGLLQTPGPGLMRSKSDHRLATQFRQQEERDEDPRGGRLSPLAGRKFGERPAPKPAATDRYEGRYGRGGESGYGGDYGDYDAEGGSRAGQVRSKYRSRFRRDAQDAAEPEPDTGRNVRFQEQQNRERERVLDTEDVSKGPLSGITRLYDVPRVMKRLQESELKEKNKGKEPPTPPQPAPQQQQPKKTVTQRQVSEEDEIAKIKRQNKSGASSSDVAAAVPEAREPAAPVRPAPDRVASLKKAEEERRRGSSHEGSSDNDSDDGSSVSSMQGQRKGSLRARLGGASPPLTVPPPAKPRSGSTDSASTSSSESSSPASSTARNTGAAFSTEEVKQKYLSRGSATPSTPPAAAPAASRTQQDTTPPRFQSRFLGGNRPQPDKAKDEEEDDDTESSSEEETDSDEEEDKTKKKEEVNRMDIGPLLARSANARDSATATRRDSRDDTGTRQSSTASYRSPLSSRDDSGGYRSQRASRDESTDAPSSAGSRYGSAASTTSTPSSYTSRFLNKSKSSANVDEDESSRAKTAAVPDESTRYPSGRSRYAALKERRSRLARSRSSHNMGGADDMDDAEDLSATTSPSAYLASRGYGSSQSGSELARSRSTHALKSRDNSPERGGERDGTALSSWARTRARSVHALKSREASPERDTADRADRAERDALSQANISAYRSRARQAALKSRETSPERGAEKDANSPALSSWARYLKNKYGPRKEGKDGAASSASSAAGSAASSAASRRLSLGLPLSRHNSASIDSSDDDQKNPVGSPTSPTAATAAAAAGFAAGATSPRSQYLQKRRQLFQIGSRGSEPGAFTWPRGIAVGPDNTFVIADSSNHRVQVFDSNGIFVKEFGSYGNGEGEFDCLAGVAVNRIGQFIIADRYNHRIQVMDPSGRFLRAFGSQGTADGRFNYPWGITTDALGFIYVCDKENHRVQVFQSDGTFVGKFGSSGRGPGQLEHPHYIAVSSTNRVIVSDSNNHRIQIFDVNGRVITSFGSEGSEEGQFKFPRGVAVDDQGYIFVGDSGNNRIQIFHPDGAFLRAFGCWGAGPAEFKGLEGVAVLSDGKILVCDRENHRVQVF</sequence>
<evidence type="ECO:0000256" key="2">
    <source>
        <dbReference type="ARBA" id="ARBA00022737"/>
    </source>
</evidence>
<dbReference type="InterPro" id="IPR050952">
    <property type="entry name" value="TRIM-NHL_E3_ligases"/>
</dbReference>
<dbReference type="SUPFAM" id="SSF57850">
    <property type="entry name" value="RING/U-box"/>
    <property type="match status" value="1"/>
</dbReference>
<dbReference type="CDD" id="cd16524">
    <property type="entry name" value="RING-HC_NHL-1-like"/>
    <property type="match status" value="1"/>
</dbReference>
<dbReference type="FunFam" id="2.120.10.30:FF:000037">
    <property type="entry name" value="Uncharacterized protein, isoform E"/>
    <property type="match status" value="1"/>
</dbReference>
<feature type="domain" description="RING-type" evidence="9">
    <location>
        <begin position="10"/>
        <end position="52"/>
    </location>
</feature>
<dbReference type="Gene3D" id="2.120.10.30">
    <property type="entry name" value="TolB, C-terminal domain"/>
    <property type="match status" value="3"/>
</dbReference>
<dbReference type="PANTHER" id="PTHR24104:SF47">
    <property type="entry name" value="E3 UBIQUITIN-PROTEIN LIGASE NHLRC1"/>
    <property type="match status" value="1"/>
</dbReference>
<dbReference type="PROSITE" id="PS50089">
    <property type="entry name" value="ZF_RING_2"/>
    <property type="match status" value="1"/>
</dbReference>
<feature type="compositionally biased region" description="Basic and acidic residues" evidence="8">
    <location>
        <begin position="352"/>
        <end position="373"/>
    </location>
</feature>
<keyword evidence="10" id="KW-1185">Reference proteome</keyword>
<dbReference type="InterPro" id="IPR013083">
    <property type="entry name" value="Znf_RING/FYVE/PHD"/>
</dbReference>
<dbReference type="FunFam" id="3.30.40.10:FF:000185">
    <property type="entry name" value="RING finger protein nhl-1"/>
    <property type="match status" value="1"/>
</dbReference>
<protein>
    <submittedName>
        <fullName evidence="11">RING finger protein nhl-1 isoform X1</fullName>
    </submittedName>
</protein>
<feature type="compositionally biased region" description="Low complexity" evidence="8">
    <location>
        <begin position="786"/>
        <end position="807"/>
    </location>
</feature>
<evidence type="ECO:0000256" key="3">
    <source>
        <dbReference type="ARBA" id="ARBA00022771"/>
    </source>
</evidence>
<feature type="compositionally biased region" description="Basic and acidic residues" evidence="8">
    <location>
        <begin position="740"/>
        <end position="749"/>
    </location>
</feature>
<feature type="compositionally biased region" description="Low complexity" evidence="8">
    <location>
        <begin position="485"/>
        <end position="498"/>
    </location>
</feature>
<dbReference type="CDD" id="cd14954">
    <property type="entry name" value="NHL_TRIM71_like"/>
    <property type="match status" value="1"/>
</dbReference>
<keyword evidence="3 5" id="KW-0863">Zinc-finger</keyword>
<dbReference type="Gene3D" id="3.30.40.10">
    <property type="entry name" value="Zinc/RING finger domain, C3HC4 (zinc finger)"/>
    <property type="match status" value="1"/>
</dbReference>
<evidence type="ECO:0000256" key="1">
    <source>
        <dbReference type="ARBA" id="ARBA00022723"/>
    </source>
</evidence>
<evidence type="ECO:0000256" key="8">
    <source>
        <dbReference type="SAM" id="MobiDB-lite"/>
    </source>
</evidence>
<keyword evidence="4" id="KW-0862">Zinc</keyword>
<evidence type="ECO:0000256" key="6">
    <source>
        <dbReference type="PROSITE-ProRule" id="PRU00504"/>
    </source>
</evidence>
<dbReference type="GO" id="GO:0008270">
    <property type="term" value="F:zinc ion binding"/>
    <property type="evidence" value="ECO:0007669"/>
    <property type="project" value="UniProtKB-KW"/>
</dbReference>
<dbReference type="GO" id="GO:0000209">
    <property type="term" value="P:protein polyubiquitination"/>
    <property type="evidence" value="ECO:0007669"/>
    <property type="project" value="TreeGrafter"/>
</dbReference>
<evidence type="ECO:0000313" key="10">
    <source>
        <dbReference type="Proteomes" id="UP000515158"/>
    </source>
</evidence>
<dbReference type="PANTHER" id="PTHR24104">
    <property type="entry name" value="E3 UBIQUITIN-PROTEIN LIGASE NHLRC1-RELATED"/>
    <property type="match status" value="1"/>
</dbReference>
<feature type="region of interest" description="Disordered" evidence="8">
    <location>
        <begin position="297"/>
        <end position="1004"/>
    </location>
</feature>
<dbReference type="Pfam" id="PF01436">
    <property type="entry name" value="NHL"/>
    <property type="match status" value="6"/>
</dbReference>
<feature type="compositionally biased region" description="Basic residues" evidence="8">
    <location>
        <begin position="852"/>
        <end position="861"/>
    </location>
</feature>
<dbReference type="Pfam" id="PF00097">
    <property type="entry name" value="zf-C3HC4"/>
    <property type="match status" value="1"/>
</dbReference>
<dbReference type="GO" id="GO:0061630">
    <property type="term" value="F:ubiquitin protein ligase activity"/>
    <property type="evidence" value="ECO:0007669"/>
    <property type="project" value="TreeGrafter"/>
</dbReference>
<dbReference type="Proteomes" id="UP000515158">
    <property type="component" value="Unplaced"/>
</dbReference>
<organism evidence="11">
    <name type="scientific">Thrips palmi</name>
    <name type="common">Melon thrips</name>
    <dbReference type="NCBI Taxonomy" id="161013"/>
    <lineage>
        <taxon>Eukaryota</taxon>
        <taxon>Metazoa</taxon>
        <taxon>Ecdysozoa</taxon>
        <taxon>Arthropoda</taxon>
        <taxon>Hexapoda</taxon>
        <taxon>Insecta</taxon>
        <taxon>Pterygota</taxon>
        <taxon>Neoptera</taxon>
        <taxon>Paraneoptera</taxon>
        <taxon>Thysanoptera</taxon>
        <taxon>Terebrantia</taxon>
        <taxon>Thripoidea</taxon>
        <taxon>Thripidae</taxon>
        <taxon>Thrips</taxon>
    </lineage>
</organism>
<dbReference type="PROSITE" id="PS51125">
    <property type="entry name" value="NHL"/>
    <property type="match status" value="6"/>
</dbReference>
<evidence type="ECO:0000256" key="7">
    <source>
        <dbReference type="SAM" id="Coils"/>
    </source>
</evidence>
<accession>A0A6P8YQ12</accession>
<evidence type="ECO:0000259" key="9">
    <source>
        <dbReference type="PROSITE" id="PS50089"/>
    </source>
</evidence>
<keyword evidence="1" id="KW-0479">Metal-binding</keyword>
<feature type="repeat" description="NHL" evidence="6">
    <location>
        <begin position="1291"/>
        <end position="1334"/>
    </location>
</feature>
<dbReference type="InterPro" id="IPR011042">
    <property type="entry name" value="6-blade_b-propeller_TolB-like"/>
</dbReference>
<dbReference type="InterPro" id="IPR018957">
    <property type="entry name" value="Znf_C3HC4_RING-type"/>
</dbReference>
<feature type="compositionally biased region" description="Basic and acidic residues" evidence="8">
    <location>
        <begin position="943"/>
        <end position="964"/>
    </location>
</feature>
<dbReference type="RefSeq" id="XP_034242053.1">
    <property type="nucleotide sequence ID" value="XM_034386162.1"/>
</dbReference>
<feature type="repeat" description="NHL" evidence="6">
    <location>
        <begin position="1200"/>
        <end position="1240"/>
    </location>
</feature>
<keyword evidence="7" id="KW-0175">Coiled coil</keyword>
<dbReference type="InterPro" id="IPR001258">
    <property type="entry name" value="NHL_repeat"/>
</dbReference>
<feature type="compositionally biased region" description="Basic and acidic residues" evidence="8">
    <location>
        <begin position="710"/>
        <end position="720"/>
    </location>
</feature>
<feature type="compositionally biased region" description="Polar residues" evidence="8">
    <location>
        <begin position="661"/>
        <end position="670"/>
    </location>
</feature>
<feature type="compositionally biased region" description="Basic and acidic residues" evidence="8">
    <location>
        <begin position="320"/>
        <end position="342"/>
    </location>
</feature>
<evidence type="ECO:0000256" key="4">
    <source>
        <dbReference type="ARBA" id="ARBA00022833"/>
    </source>
</evidence>
<dbReference type="SMART" id="SM00184">
    <property type="entry name" value="RING"/>
    <property type="match status" value="1"/>
</dbReference>
<name>A0A6P8YQ12_THRPL</name>
<dbReference type="InterPro" id="IPR001841">
    <property type="entry name" value="Znf_RING"/>
</dbReference>
<feature type="compositionally biased region" description="Basic and acidic residues" evidence="8">
    <location>
        <begin position="462"/>
        <end position="476"/>
    </location>
</feature>
<feature type="repeat" description="NHL" evidence="6">
    <location>
        <begin position="1341"/>
        <end position="1378"/>
    </location>
</feature>
<feature type="repeat" description="NHL" evidence="6">
    <location>
        <begin position="1103"/>
        <end position="1146"/>
    </location>
</feature>
<dbReference type="CTD" id="37190"/>
<evidence type="ECO:0000256" key="5">
    <source>
        <dbReference type="PROSITE-ProRule" id="PRU00175"/>
    </source>
</evidence>
<feature type="compositionally biased region" description="Polar residues" evidence="8">
    <location>
        <begin position="808"/>
        <end position="818"/>
    </location>
</feature>
<reference evidence="11" key="1">
    <citation type="submission" date="2025-08" db="UniProtKB">
        <authorList>
            <consortium name="RefSeq"/>
        </authorList>
    </citation>
    <scope>IDENTIFICATION</scope>
    <source>
        <tissue evidence="11">Total insect</tissue>
    </source>
</reference>
<evidence type="ECO:0000313" key="11">
    <source>
        <dbReference type="RefSeq" id="XP_034242053.1"/>
    </source>
</evidence>
<feature type="compositionally biased region" description="Basic and acidic residues" evidence="8">
    <location>
        <begin position="911"/>
        <end position="925"/>
    </location>
</feature>
<feature type="compositionally biased region" description="Low complexity" evidence="8">
    <location>
        <begin position="728"/>
        <end position="739"/>
    </location>
</feature>
<feature type="compositionally biased region" description="Low complexity" evidence="8">
    <location>
        <begin position="604"/>
        <end position="625"/>
    </location>
</feature>
<keyword evidence="2" id="KW-0677">Repeat</keyword>
<dbReference type="GO" id="GO:0043161">
    <property type="term" value="P:proteasome-mediated ubiquitin-dependent protein catabolic process"/>
    <property type="evidence" value="ECO:0007669"/>
    <property type="project" value="TreeGrafter"/>
</dbReference>
<proteinExistence type="predicted"/>
<feature type="compositionally biased region" description="Basic and acidic residues" evidence="8">
    <location>
        <begin position="983"/>
        <end position="997"/>
    </location>
</feature>
<dbReference type="OrthoDB" id="342730at2759"/>
<dbReference type="FunFam" id="2.120.10.30:FF:000013">
    <property type="entry name" value="E3 ubiquitin-protein ligase TRIM71"/>
    <property type="match status" value="2"/>
</dbReference>
<dbReference type="GeneID" id="117645766"/>
<feature type="compositionally biased region" description="Low complexity" evidence="8">
    <location>
        <begin position="514"/>
        <end position="535"/>
    </location>
</feature>
<feature type="compositionally biased region" description="Gly residues" evidence="8">
    <location>
        <begin position="374"/>
        <end position="383"/>
    </location>
</feature>
<dbReference type="KEGG" id="tpal:117645766"/>
<feature type="compositionally biased region" description="Acidic residues" evidence="8">
    <location>
        <begin position="689"/>
        <end position="709"/>
    </location>
</feature>
<dbReference type="SUPFAM" id="SSF101898">
    <property type="entry name" value="NHL repeat"/>
    <property type="match status" value="1"/>
</dbReference>
<feature type="repeat" description="NHL" evidence="6">
    <location>
        <begin position="1244"/>
        <end position="1287"/>
    </location>
</feature>
<feature type="repeat" description="NHL" evidence="6">
    <location>
        <begin position="1150"/>
        <end position="1193"/>
    </location>
</feature>
<dbReference type="InParanoid" id="A0A6P8YQ12"/>
<gene>
    <name evidence="11" type="primary">LOC117645766</name>
</gene>